<sequence>MSTATRPAPPAGGDVVLGDGTTAAGRARGRWRRYRWVVAVAAVLGIGVLAAVLPAPVRSTTPLAPDNPHEGGARAVAEVLGEQGVTVRYVRSTAEAVAAAEAGSTLLVTSDWLLSDEQTDAVAGTEADLVLLDPSTLLPRTVPGLDTAWSAGGTPTTLVAGCTDPDAAAAGTVTAAGAGVVPTGAEAPAGTALCFPLPGTEPQAYLYSASEVDGRRVTVIGDPGLLTNARVAADGNAALVLRALGRNADLVWYVPSATDLGTGEAAGPGLTDLLPPAARLVLVQALVVLVALVVWRARRLGRVVTEPLPVVVRAAETTRGRGRLYRAARSHGHAGAALRAGAADRLARRLGLPRSADAPAVIAAVARAARRDETEVRDLLYGPPPTSDAGLETLARRLDQLESEVHPT</sequence>
<evidence type="ECO:0000256" key="1">
    <source>
        <dbReference type="SAM" id="MobiDB-lite"/>
    </source>
</evidence>
<dbReference type="InterPro" id="IPR025646">
    <property type="entry name" value="DUF4350"/>
</dbReference>
<dbReference type="EMBL" id="BJVQ01000002">
    <property type="protein sequence ID" value="GEL45134.1"/>
    <property type="molecule type" value="Genomic_DNA"/>
</dbReference>
<evidence type="ECO:0000313" key="4">
    <source>
        <dbReference type="EMBL" id="GEL45134.1"/>
    </source>
</evidence>
<feature type="transmembrane region" description="Helical" evidence="2">
    <location>
        <begin position="36"/>
        <end position="57"/>
    </location>
</feature>
<keyword evidence="6" id="KW-1185">Reference proteome</keyword>
<evidence type="ECO:0000313" key="6">
    <source>
        <dbReference type="Proteomes" id="UP000321723"/>
    </source>
</evidence>
<protein>
    <recommendedName>
        <fullName evidence="3">DUF4350 domain-containing protein</fullName>
    </recommendedName>
</protein>
<evidence type="ECO:0000313" key="5">
    <source>
        <dbReference type="EMBL" id="MBB5474071.1"/>
    </source>
</evidence>
<name>A0A511F9A3_9CELL</name>
<dbReference type="EMBL" id="JACHDN010000001">
    <property type="protein sequence ID" value="MBB5474071.1"/>
    <property type="molecule type" value="Genomic_DNA"/>
</dbReference>
<evidence type="ECO:0000313" key="7">
    <source>
        <dbReference type="Proteomes" id="UP000564629"/>
    </source>
</evidence>
<feature type="region of interest" description="Disordered" evidence="1">
    <location>
        <begin position="1"/>
        <end position="20"/>
    </location>
</feature>
<dbReference type="RefSeq" id="WP_221286363.1">
    <property type="nucleotide sequence ID" value="NZ_BJVQ01000002.1"/>
</dbReference>
<evidence type="ECO:0000259" key="3">
    <source>
        <dbReference type="Pfam" id="PF14258"/>
    </source>
</evidence>
<dbReference type="Proteomes" id="UP000564629">
    <property type="component" value="Unassembled WGS sequence"/>
</dbReference>
<dbReference type="AlphaFoldDB" id="A0A511F9A3"/>
<dbReference type="Proteomes" id="UP000321723">
    <property type="component" value="Unassembled WGS sequence"/>
</dbReference>
<keyword evidence="2" id="KW-0812">Transmembrane</keyword>
<reference evidence="5 7" key="2">
    <citation type="submission" date="2020-08" db="EMBL/GenBank/DDBJ databases">
        <title>Sequencing the genomes of 1000 actinobacteria strains.</title>
        <authorList>
            <person name="Klenk H.-P."/>
        </authorList>
    </citation>
    <scope>NUCLEOTIDE SEQUENCE [LARGE SCALE GENOMIC DNA]</scope>
    <source>
        <strain evidence="5 7">DSM 9581</strain>
    </source>
</reference>
<feature type="domain" description="DUF4350" evidence="3">
    <location>
        <begin position="65"/>
        <end position="242"/>
    </location>
</feature>
<dbReference type="Pfam" id="PF14258">
    <property type="entry name" value="DUF4350"/>
    <property type="match status" value="1"/>
</dbReference>
<keyword evidence="2" id="KW-1133">Transmembrane helix</keyword>
<accession>A0A511F9A3</accession>
<proteinExistence type="predicted"/>
<gene>
    <name evidence="4" type="ORF">CHO01_02500</name>
    <name evidence="5" type="ORF">HNR08_002807</name>
</gene>
<evidence type="ECO:0000256" key="2">
    <source>
        <dbReference type="SAM" id="Phobius"/>
    </source>
</evidence>
<reference evidence="4 6" key="1">
    <citation type="submission" date="2019-07" db="EMBL/GenBank/DDBJ databases">
        <title>Whole genome shotgun sequence of Cellulomonas hominis NBRC 16055.</title>
        <authorList>
            <person name="Hosoyama A."/>
            <person name="Uohara A."/>
            <person name="Ohji S."/>
            <person name="Ichikawa N."/>
        </authorList>
    </citation>
    <scope>NUCLEOTIDE SEQUENCE [LARGE SCALE GENOMIC DNA]</scope>
    <source>
        <strain evidence="4 6">NBRC 16055</strain>
    </source>
</reference>
<comment type="caution">
    <text evidence="4">The sequence shown here is derived from an EMBL/GenBank/DDBJ whole genome shotgun (WGS) entry which is preliminary data.</text>
</comment>
<keyword evidence="2" id="KW-0472">Membrane</keyword>
<organism evidence="4 6">
    <name type="scientific">Cellulomonas hominis</name>
    <dbReference type="NCBI Taxonomy" id="156981"/>
    <lineage>
        <taxon>Bacteria</taxon>
        <taxon>Bacillati</taxon>
        <taxon>Actinomycetota</taxon>
        <taxon>Actinomycetes</taxon>
        <taxon>Micrococcales</taxon>
        <taxon>Cellulomonadaceae</taxon>
        <taxon>Cellulomonas</taxon>
    </lineage>
</organism>